<feature type="region of interest" description="Disordered" evidence="1">
    <location>
        <begin position="202"/>
        <end position="260"/>
    </location>
</feature>
<protein>
    <submittedName>
        <fullName evidence="2">Uncharacterized protein</fullName>
    </submittedName>
</protein>
<evidence type="ECO:0000313" key="3">
    <source>
        <dbReference type="Proteomes" id="UP001221142"/>
    </source>
</evidence>
<dbReference type="Proteomes" id="UP001221142">
    <property type="component" value="Unassembled WGS sequence"/>
</dbReference>
<organism evidence="2 3">
    <name type="scientific">Roridomyces roridus</name>
    <dbReference type="NCBI Taxonomy" id="1738132"/>
    <lineage>
        <taxon>Eukaryota</taxon>
        <taxon>Fungi</taxon>
        <taxon>Dikarya</taxon>
        <taxon>Basidiomycota</taxon>
        <taxon>Agaricomycotina</taxon>
        <taxon>Agaricomycetes</taxon>
        <taxon>Agaricomycetidae</taxon>
        <taxon>Agaricales</taxon>
        <taxon>Marasmiineae</taxon>
        <taxon>Mycenaceae</taxon>
        <taxon>Roridomyces</taxon>
    </lineage>
</organism>
<dbReference type="EMBL" id="JARKIF010000012">
    <property type="protein sequence ID" value="KAJ7626068.1"/>
    <property type="molecule type" value="Genomic_DNA"/>
</dbReference>
<reference evidence="2" key="1">
    <citation type="submission" date="2023-03" db="EMBL/GenBank/DDBJ databases">
        <title>Massive genome expansion in bonnet fungi (Mycena s.s.) driven by repeated elements and novel gene families across ecological guilds.</title>
        <authorList>
            <consortium name="Lawrence Berkeley National Laboratory"/>
            <person name="Harder C.B."/>
            <person name="Miyauchi S."/>
            <person name="Viragh M."/>
            <person name="Kuo A."/>
            <person name="Thoen E."/>
            <person name="Andreopoulos B."/>
            <person name="Lu D."/>
            <person name="Skrede I."/>
            <person name="Drula E."/>
            <person name="Henrissat B."/>
            <person name="Morin E."/>
            <person name="Kohler A."/>
            <person name="Barry K."/>
            <person name="LaButti K."/>
            <person name="Morin E."/>
            <person name="Salamov A."/>
            <person name="Lipzen A."/>
            <person name="Mereny Z."/>
            <person name="Hegedus B."/>
            <person name="Baldrian P."/>
            <person name="Stursova M."/>
            <person name="Weitz H."/>
            <person name="Taylor A."/>
            <person name="Grigoriev I.V."/>
            <person name="Nagy L.G."/>
            <person name="Martin F."/>
            <person name="Kauserud H."/>
        </authorList>
    </citation>
    <scope>NUCLEOTIDE SEQUENCE</scope>
    <source>
        <strain evidence="2">9284</strain>
    </source>
</reference>
<proteinExistence type="predicted"/>
<keyword evidence="3" id="KW-1185">Reference proteome</keyword>
<dbReference type="AlphaFoldDB" id="A0AAD7FIQ2"/>
<name>A0AAD7FIQ2_9AGAR</name>
<evidence type="ECO:0000256" key="1">
    <source>
        <dbReference type="SAM" id="MobiDB-lite"/>
    </source>
</evidence>
<feature type="compositionally biased region" description="Basic and acidic residues" evidence="1">
    <location>
        <begin position="228"/>
        <end position="237"/>
    </location>
</feature>
<evidence type="ECO:0000313" key="2">
    <source>
        <dbReference type="EMBL" id="KAJ7626068.1"/>
    </source>
</evidence>
<sequence length="260" mass="28709">MAYANYQRDVRAKLGFQLVGWPLECPLQSPSTLTAPQIATLHQLLSKGTCRWEPVPSAEREGLLKKYSGTITSPPPAPPELPPKLKITIPAATESAAPSMTFKQLQNALTSQITSGLRKATGNPAICMEYAHYERKIKAQLGFQLVGWPAEVQMKTSLTQFPASFAPVLTDLYQRFLDGKCRWEAIPSAKLEELRKKYVNVPQTRSNRGADGRAQTVSAPNPLKRKVRGEGEGEGPKPKRRTWVWKSLSPPTGESSSTVR</sequence>
<accession>A0AAD7FIQ2</accession>
<comment type="caution">
    <text evidence="2">The sequence shown here is derived from an EMBL/GenBank/DDBJ whole genome shotgun (WGS) entry which is preliminary data.</text>
</comment>
<feature type="compositionally biased region" description="Polar residues" evidence="1">
    <location>
        <begin position="249"/>
        <end position="260"/>
    </location>
</feature>
<gene>
    <name evidence="2" type="ORF">FB45DRAFT_922884</name>
</gene>